<evidence type="ECO:0000256" key="1">
    <source>
        <dbReference type="ARBA" id="ARBA00004418"/>
    </source>
</evidence>
<dbReference type="Proteomes" id="UP000070433">
    <property type="component" value="Chromosome"/>
</dbReference>
<dbReference type="Pfam" id="PF00127">
    <property type="entry name" value="Copper-bind"/>
    <property type="match status" value="1"/>
</dbReference>
<gene>
    <name evidence="7" type="ORF">UC35_22045</name>
</gene>
<keyword evidence="2" id="KW-0479">Metal-binding</keyword>
<name>A0A127JYF8_9BURK</name>
<dbReference type="InterPro" id="IPR035668">
    <property type="entry name" value="Amicyanin"/>
</dbReference>
<evidence type="ECO:0000256" key="2">
    <source>
        <dbReference type="ARBA" id="ARBA00022723"/>
    </source>
</evidence>
<dbReference type="InterPro" id="IPR000923">
    <property type="entry name" value="BlueCu_1"/>
</dbReference>
<keyword evidence="8" id="KW-1185">Reference proteome</keyword>
<protein>
    <recommendedName>
        <fullName evidence="6">Blue (type 1) copper domain-containing protein</fullName>
    </recommendedName>
</protein>
<dbReference type="PANTHER" id="PTHR36507:SF1">
    <property type="entry name" value="BLL1555 PROTEIN"/>
    <property type="match status" value="1"/>
</dbReference>
<evidence type="ECO:0000313" key="7">
    <source>
        <dbReference type="EMBL" id="AMO25018.1"/>
    </source>
</evidence>
<dbReference type="AlphaFoldDB" id="A0A127JYF8"/>
<feature type="chain" id="PRO_5007449737" description="Blue (type 1) copper domain-containing protein" evidence="5">
    <location>
        <begin position="26"/>
        <end position="106"/>
    </location>
</feature>
<dbReference type="SUPFAM" id="SSF49503">
    <property type="entry name" value="Cupredoxins"/>
    <property type="match status" value="1"/>
</dbReference>
<dbReference type="EMBL" id="CP010951">
    <property type="protein sequence ID" value="AMO25018.1"/>
    <property type="molecule type" value="Genomic_DNA"/>
</dbReference>
<keyword evidence="5" id="KW-0732">Signal</keyword>
<reference evidence="7 8" key="1">
    <citation type="journal article" date="2014" name="Int. J. Syst. Evol. Microbiol.">
        <title>Ramlibacter solisilvae sp. nov., isolated from forest soil, and emended description of the genus Ramlibacter.</title>
        <authorList>
            <person name="Lee H.J."/>
            <person name="Lee S.H."/>
            <person name="Lee S.S."/>
            <person name="Lee J.S."/>
            <person name="Kim Y."/>
            <person name="Kim S.C."/>
            <person name="Jeon C.O."/>
        </authorList>
    </citation>
    <scope>NUCLEOTIDE SEQUENCE [LARGE SCALE GENOMIC DNA]</scope>
    <source>
        <strain evidence="7 8">5-10</strain>
    </source>
</reference>
<proteinExistence type="predicted"/>
<dbReference type="InterPro" id="IPR008972">
    <property type="entry name" value="Cupredoxin"/>
</dbReference>
<sequence length="106" mass="11194">MNGPVSALRSLLVLVALAGPMTASAATHVVTMEGMKFEPATLRVKTGDQVVWRNKDLVPHTATAAGKFDSGQVGAGKSWSWKAAARGQHDYVCTYHPGMKGSVVVE</sequence>
<dbReference type="GO" id="GO:0009055">
    <property type="term" value="F:electron transfer activity"/>
    <property type="evidence" value="ECO:0007669"/>
    <property type="project" value="InterPro"/>
</dbReference>
<comment type="subcellular location">
    <subcellularLocation>
        <location evidence="1">Periplasm</location>
    </subcellularLocation>
</comment>
<organism evidence="7 8">
    <name type="scientific">Ramlibacter tataouinensis</name>
    <dbReference type="NCBI Taxonomy" id="94132"/>
    <lineage>
        <taxon>Bacteria</taxon>
        <taxon>Pseudomonadati</taxon>
        <taxon>Pseudomonadota</taxon>
        <taxon>Betaproteobacteria</taxon>
        <taxon>Burkholderiales</taxon>
        <taxon>Comamonadaceae</taxon>
        <taxon>Ramlibacter</taxon>
    </lineage>
</organism>
<dbReference type="GO" id="GO:0005507">
    <property type="term" value="F:copper ion binding"/>
    <property type="evidence" value="ECO:0007669"/>
    <property type="project" value="InterPro"/>
</dbReference>
<keyword evidence="4" id="KW-0186">Copper</keyword>
<evidence type="ECO:0000313" key="8">
    <source>
        <dbReference type="Proteomes" id="UP000070433"/>
    </source>
</evidence>
<feature type="signal peptide" evidence="5">
    <location>
        <begin position="1"/>
        <end position="25"/>
    </location>
</feature>
<evidence type="ECO:0000256" key="3">
    <source>
        <dbReference type="ARBA" id="ARBA00022764"/>
    </source>
</evidence>
<evidence type="ECO:0000256" key="5">
    <source>
        <dbReference type="SAM" id="SignalP"/>
    </source>
</evidence>
<accession>A0A127JYF8</accession>
<evidence type="ECO:0000259" key="6">
    <source>
        <dbReference type="Pfam" id="PF00127"/>
    </source>
</evidence>
<evidence type="ECO:0000256" key="4">
    <source>
        <dbReference type="ARBA" id="ARBA00023008"/>
    </source>
</evidence>
<dbReference type="CDD" id="cd13921">
    <property type="entry name" value="Amicyanin"/>
    <property type="match status" value="1"/>
</dbReference>
<dbReference type="PANTHER" id="PTHR36507">
    <property type="entry name" value="BLL1555 PROTEIN"/>
    <property type="match status" value="1"/>
</dbReference>
<keyword evidence="3" id="KW-0574">Periplasm</keyword>
<dbReference type="Gene3D" id="2.60.40.420">
    <property type="entry name" value="Cupredoxins - blue copper proteins"/>
    <property type="match status" value="1"/>
</dbReference>
<dbReference type="GO" id="GO:0042597">
    <property type="term" value="C:periplasmic space"/>
    <property type="evidence" value="ECO:0007669"/>
    <property type="project" value="UniProtKB-SubCell"/>
</dbReference>
<feature type="domain" description="Blue (type 1) copper" evidence="6">
    <location>
        <begin position="30"/>
        <end position="106"/>
    </location>
</feature>
<dbReference type="InterPro" id="IPR052721">
    <property type="entry name" value="ET_Amicyanin"/>
</dbReference>